<proteinExistence type="predicted"/>
<organism evidence="1 2">
    <name type="scientific">Staurois parvus</name>
    <dbReference type="NCBI Taxonomy" id="386267"/>
    <lineage>
        <taxon>Eukaryota</taxon>
        <taxon>Metazoa</taxon>
        <taxon>Chordata</taxon>
        <taxon>Craniata</taxon>
        <taxon>Vertebrata</taxon>
        <taxon>Euteleostomi</taxon>
        <taxon>Amphibia</taxon>
        <taxon>Batrachia</taxon>
        <taxon>Anura</taxon>
        <taxon>Neobatrachia</taxon>
        <taxon>Ranoidea</taxon>
        <taxon>Ranidae</taxon>
        <taxon>Staurois</taxon>
    </lineage>
</organism>
<feature type="non-terminal residue" evidence="1">
    <location>
        <position position="1"/>
    </location>
</feature>
<gene>
    <name evidence="1" type="ORF">SPARVUS_LOCUS11668707</name>
</gene>
<keyword evidence="2" id="KW-1185">Reference proteome</keyword>
<accession>A0ABN9FAJ8</accession>
<reference evidence="1" key="1">
    <citation type="submission" date="2023-05" db="EMBL/GenBank/DDBJ databases">
        <authorList>
            <person name="Stuckert A."/>
        </authorList>
    </citation>
    <scope>NUCLEOTIDE SEQUENCE</scope>
</reference>
<dbReference type="EMBL" id="CATNWA010016616">
    <property type="protein sequence ID" value="CAI9594059.1"/>
    <property type="molecule type" value="Genomic_DNA"/>
</dbReference>
<dbReference type="Proteomes" id="UP001162483">
    <property type="component" value="Unassembled WGS sequence"/>
</dbReference>
<evidence type="ECO:0000313" key="1">
    <source>
        <dbReference type="EMBL" id="CAI9594059.1"/>
    </source>
</evidence>
<comment type="caution">
    <text evidence="1">The sequence shown here is derived from an EMBL/GenBank/DDBJ whole genome shotgun (WGS) entry which is preliminary data.</text>
</comment>
<feature type="non-terminal residue" evidence="1">
    <location>
        <position position="80"/>
    </location>
</feature>
<sequence length="80" mass="8464">PLVSPVAVERVSPLRGGADLSCTCPLSGAAKAGNWTLETGTRLHNEAWSTGGAASSIICARRSPHRNFSSHLESGFFKPW</sequence>
<protein>
    <submittedName>
        <fullName evidence="1">Uncharacterized protein</fullName>
    </submittedName>
</protein>
<name>A0ABN9FAJ8_9NEOB</name>
<evidence type="ECO:0000313" key="2">
    <source>
        <dbReference type="Proteomes" id="UP001162483"/>
    </source>
</evidence>